<gene>
    <name evidence="1" type="ORF">DW944_00155</name>
</gene>
<accession>A0A413RCR6</accession>
<keyword evidence="2" id="KW-1185">Reference proteome</keyword>
<dbReference type="AlphaFoldDB" id="A0A413RCR6"/>
<evidence type="ECO:0000313" key="2">
    <source>
        <dbReference type="Proteomes" id="UP000284779"/>
    </source>
</evidence>
<name>A0A413RCR6_9FIRM</name>
<proteinExistence type="predicted"/>
<comment type="caution">
    <text evidence="1">The sequence shown here is derived from an EMBL/GenBank/DDBJ whole genome shotgun (WGS) entry which is preliminary data.</text>
</comment>
<protein>
    <submittedName>
        <fullName evidence="1">Uncharacterized protein</fullName>
    </submittedName>
</protein>
<reference evidence="1 2" key="1">
    <citation type="submission" date="2018-08" db="EMBL/GenBank/DDBJ databases">
        <title>A genome reference for cultivated species of the human gut microbiota.</title>
        <authorList>
            <person name="Zou Y."/>
            <person name="Xue W."/>
            <person name="Luo G."/>
        </authorList>
    </citation>
    <scope>NUCLEOTIDE SEQUENCE [LARGE SCALE GENOMIC DNA]</scope>
    <source>
        <strain evidence="1 2">AM44-11BH</strain>
    </source>
</reference>
<organism evidence="1 2">
    <name type="scientific">Eubacterium ventriosum</name>
    <dbReference type="NCBI Taxonomy" id="39496"/>
    <lineage>
        <taxon>Bacteria</taxon>
        <taxon>Bacillati</taxon>
        <taxon>Bacillota</taxon>
        <taxon>Clostridia</taxon>
        <taxon>Eubacteriales</taxon>
        <taxon>Eubacteriaceae</taxon>
        <taxon>Eubacterium</taxon>
    </lineage>
</organism>
<dbReference type="RefSeq" id="WP_117969183.1">
    <property type="nucleotide sequence ID" value="NZ_CATWJF010000015.1"/>
</dbReference>
<sequence>MLNIEKYKDKLVELCVIDIDRLALIQGQPRICNSSLLCNECLFNNNIDFCSGEALNWLFSEYKEPEVDWSKVKVDTPIYVRDCETDSNGDEKTWVPRHFAKFENGTVYAWDDGGTSFTVKSEDSCSSWNYAKLAESEETVWQRSELQKN</sequence>
<evidence type="ECO:0000313" key="1">
    <source>
        <dbReference type="EMBL" id="RHA20616.1"/>
    </source>
</evidence>
<dbReference type="EMBL" id="QSFD01000001">
    <property type="protein sequence ID" value="RHA20616.1"/>
    <property type="molecule type" value="Genomic_DNA"/>
</dbReference>
<dbReference type="Proteomes" id="UP000284779">
    <property type="component" value="Unassembled WGS sequence"/>
</dbReference>